<dbReference type="Gene3D" id="1.20.5.110">
    <property type="match status" value="1"/>
</dbReference>
<evidence type="ECO:0000256" key="9">
    <source>
        <dbReference type="PROSITE-ProRule" id="PRU00221"/>
    </source>
</evidence>
<feature type="region of interest" description="Disordered" evidence="12">
    <location>
        <begin position="775"/>
        <end position="795"/>
    </location>
</feature>
<evidence type="ECO:0000256" key="2">
    <source>
        <dbReference type="ARBA" id="ARBA00004496"/>
    </source>
</evidence>
<feature type="repeat" description="WD" evidence="9">
    <location>
        <begin position="442"/>
        <end position="467"/>
    </location>
</feature>
<accession>A0A1J1HRQ3</accession>
<dbReference type="InterPro" id="IPR000664">
    <property type="entry name" value="Lethal2_giant"/>
</dbReference>
<evidence type="ECO:0000256" key="11">
    <source>
        <dbReference type="SAM" id="Coils"/>
    </source>
</evidence>
<evidence type="ECO:0000259" key="13">
    <source>
        <dbReference type="PROSITE" id="PS50892"/>
    </source>
</evidence>
<dbReference type="InterPro" id="IPR001680">
    <property type="entry name" value="WD40_rpt"/>
</dbReference>
<evidence type="ECO:0000256" key="4">
    <source>
        <dbReference type="ARBA" id="ARBA00022475"/>
    </source>
</evidence>
<dbReference type="GO" id="GO:0005096">
    <property type="term" value="F:GTPase activator activity"/>
    <property type="evidence" value="ECO:0007669"/>
    <property type="project" value="TreeGrafter"/>
</dbReference>
<feature type="compositionally biased region" description="Polar residues" evidence="12">
    <location>
        <begin position="728"/>
        <end position="737"/>
    </location>
</feature>
<dbReference type="GO" id="GO:0005886">
    <property type="term" value="C:plasma membrane"/>
    <property type="evidence" value="ECO:0007669"/>
    <property type="project" value="UniProtKB-SubCell"/>
</dbReference>
<sequence>MKKFTFKGVLDGFRSSVQTTQQRGDREIEETLRPSDFTLKKTFRHGFPHNPTALAFDPVQKLLAIGDKYGSLRILGQPGVDAHVRHEGESACAVIQIEFLVNEGAMVTVTADDTLHFWNFQKKIPAVVHCLKFQRESITYIHLPVGSKWLYVGTEKGNIHIVHTDSFTLSGYIIHWNKAVELTMKTHPGSVVHLSDNPLDSNKVLIGFELGLITLWDMKGKCAEFRWQSHEPLRSISWHHEGKHFVSSHIDGSLCTWPLRATAKPQLLIYHHAKPTKDGKLETCKPIHKVDLKTNRNGETFTMFSGGLSMEKGGKSPCITVLQGKGTTVLHMEHPVVDFVAMCESPWASDMQEPYAIAVLLQNGLGIIDLTSNGFPCFDSPYSMDLHDSPVTCCTYLADCPSDLVPAFYSVGRHTQNRKPGTSEKQWPVNGGSWAPASRSYSEIIITGHQDGSVKFWDAGSGSLLVLYKLKTAKIFEKPKTRSLDSSSDEDPLAIQIISLCAESRRLCVAGYSGHVILFKFRKQECLSETLVLEIPITYENTDEADVSPECEFIPRSLPKQPDSMENEKKCDGMLRVRPGQQRKPPGFQAQLVCLTPWTNNTHPGQITSLCINSSYGLMAYGNESGLAIVDIVQKVCLFNVASPDLYGAQDPYSRVPRSPKRSEPPYSRDEQCSPSNDQLLDMSISPQPKSNEPSRPVSPAADALEVLSLDEEAISPEEASKMKANQRKNSSWKGLKNQLSKAEMKIKNTFSEPFGKDRKGSIFYGSTAEGFVSPVELSPESVESGPPTPDDDKEKTEKIADLIKNIEELGSECDKEVTKTTNSANDKKDSIVKRVEFVEEPCKKVSMSTIEGAGISRPTELPLGASETPTPPPRAKREGSKRLERLLSVPNIKLNKQDTNRLLNLRKTSNVVDQKSNKNKGNLLRRFSRADKLDNSFSRSRSSSMSSLENITSEAVTCLAFVDSYTKKSDPSALIPTLWLGTSLGSVLTVSITLSDADSRNTSPVLVSILGGPIFRLKGSILCMSFLDCNGALVPYSYEPWKDEGKREKTPTKGTNRMSPTLNQETSFGDRQFMVITSEKQCRIVALPSQNCVYRLQITETDFVVRAEVVSMKDSVCLVCYVSNGHLMAFSLPSLRQLIDVDFLPLADLSFQTKCKQGIVDPMLSIWGQQLIVHEDSNHNRGHGLYLATPTEIQKFTLCSEFSQNFNDMLGELYLQCEMPEPPKESFFKGLFGGGTKSIDREELFGETSSGKPNRSVAKLISGPNANIQELGNRANSATNEVSRAHMLMVERGDKLNRLEDNAERMSNEAQQFSGTAHQLMSKYRDKKWYQL</sequence>
<feature type="compositionally biased region" description="Basic and acidic residues" evidence="12">
    <location>
        <begin position="661"/>
        <end position="672"/>
    </location>
</feature>
<gene>
    <name evidence="14" type="ORF">CLUMA_CG004426</name>
</gene>
<evidence type="ECO:0000256" key="10">
    <source>
        <dbReference type="PROSITE-ProRule" id="PRU00290"/>
    </source>
</evidence>
<evidence type="ECO:0000256" key="5">
    <source>
        <dbReference type="ARBA" id="ARBA00022483"/>
    </source>
</evidence>
<name>A0A1J1HRQ3_9DIPT</name>
<keyword evidence="4" id="KW-0472">Membrane</keyword>
<dbReference type="InterPro" id="IPR015943">
    <property type="entry name" value="WD40/YVTN_repeat-like_dom_sf"/>
</dbReference>
<feature type="region of interest" description="Disordered" evidence="12">
    <location>
        <begin position="715"/>
        <end position="737"/>
    </location>
</feature>
<evidence type="ECO:0000256" key="1">
    <source>
        <dbReference type="ARBA" id="ARBA00004202"/>
    </source>
</evidence>
<evidence type="ECO:0000256" key="8">
    <source>
        <dbReference type="ARBA" id="ARBA00022737"/>
    </source>
</evidence>
<dbReference type="GO" id="GO:0006887">
    <property type="term" value="P:exocytosis"/>
    <property type="evidence" value="ECO:0007669"/>
    <property type="project" value="UniProtKB-KW"/>
</dbReference>
<keyword evidence="8" id="KW-0677">Repeat</keyword>
<evidence type="ECO:0000256" key="7">
    <source>
        <dbReference type="ARBA" id="ARBA00022574"/>
    </source>
</evidence>
<dbReference type="InterPro" id="IPR036322">
    <property type="entry name" value="WD40_repeat_dom_sf"/>
</dbReference>
<dbReference type="PROSITE" id="PS50892">
    <property type="entry name" value="V_SNARE"/>
    <property type="match status" value="1"/>
</dbReference>
<dbReference type="PANTHER" id="PTHR10241:SF25">
    <property type="entry name" value="TOMOSYN, ISOFORM C"/>
    <property type="match status" value="1"/>
</dbReference>
<dbReference type="EMBL" id="CVRI01000020">
    <property type="protein sequence ID" value="CRK90735.1"/>
    <property type="molecule type" value="Genomic_DNA"/>
</dbReference>
<dbReference type="STRING" id="568069.A0A1J1HRQ3"/>
<feature type="compositionally biased region" description="Low complexity" evidence="12">
    <location>
        <begin position="775"/>
        <end position="786"/>
    </location>
</feature>
<reference evidence="14 15" key="1">
    <citation type="submission" date="2015-04" db="EMBL/GenBank/DDBJ databases">
        <authorList>
            <person name="Syromyatnikov M.Y."/>
            <person name="Popov V.N."/>
        </authorList>
    </citation>
    <scope>NUCLEOTIDE SEQUENCE [LARGE SCALE GENOMIC DNA]</scope>
</reference>
<keyword evidence="6" id="KW-0963">Cytoplasm</keyword>
<dbReference type="InterPro" id="IPR042855">
    <property type="entry name" value="V_SNARE_CC"/>
</dbReference>
<organism evidence="14 15">
    <name type="scientific">Clunio marinus</name>
    <dbReference type="NCBI Taxonomy" id="568069"/>
    <lineage>
        <taxon>Eukaryota</taxon>
        <taxon>Metazoa</taxon>
        <taxon>Ecdysozoa</taxon>
        <taxon>Arthropoda</taxon>
        <taxon>Hexapoda</taxon>
        <taxon>Insecta</taxon>
        <taxon>Pterygota</taxon>
        <taxon>Neoptera</taxon>
        <taxon>Endopterygota</taxon>
        <taxon>Diptera</taxon>
        <taxon>Nematocera</taxon>
        <taxon>Chironomoidea</taxon>
        <taxon>Chironomidae</taxon>
        <taxon>Clunio</taxon>
    </lineage>
</organism>
<keyword evidence="10 11" id="KW-0175">Coiled coil</keyword>
<feature type="coiled-coil region" evidence="11">
    <location>
        <begin position="1290"/>
        <end position="1317"/>
    </location>
</feature>
<proteinExistence type="inferred from homology"/>
<comment type="subcellular location">
    <subcellularLocation>
        <location evidence="1">Cell membrane</location>
        <topology evidence="1">Peripheral membrane protein</topology>
    </subcellularLocation>
    <subcellularLocation>
        <location evidence="2">Cytoplasm</location>
    </subcellularLocation>
</comment>
<dbReference type="SMART" id="SM00320">
    <property type="entry name" value="WD40"/>
    <property type="match status" value="7"/>
</dbReference>
<feature type="region of interest" description="Disordered" evidence="12">
    <location>
        <begin position="852"/>
        <end position="881"/>
    </location>
</feature>
<dbReference type="CDD" id="cd15873">
    <property type="entry name" value="R-SNARE_STXBP5_6"/>
    <property type="match status" value="1"/>
</dbReference>
<keyword evidence="7 9" id="KW-0853">WD repeat</keyword>
<evidence type="ECO:0000256" key="3">
    <source>
        <dbReference type="ARBA" id="ARBA00008070"/>
    </source>
</evidence>
<keyword evidence="5" id="KW-0268">Exocytosis</keyword>
<feature type="compositionally biased region" description="Polar residues" evidence="12">
    <location>
        <begin position="673"/>
        <end position="694"/>
    </location>
</feature>
<evidence type="ECO:0000313" key="15">
    <source>
        <dbReference type="Proteomes" id="UP000183832"/>
    </source>
</evidence>
<dbReference type="GO" id="GO:0031201">
    <property type="term" value="C:SNARE complex"/>
    <property type="evidence" value="ECO:0007669"/>
    <property type="project" value="TreeGrafter"/>
</dbReference>
<evidence type="ECO:0000256" key="12">
    <source>
        <dbReference type="SAM" id="MobiDB-lite"/>
    </source>
</evidence>
<dbReference type="OrthoDB" id="19944at2759"/>
<dbReference type="SUPFAM" id="SSF58038">
    <property type="entry name" value="SNARE fusion complex"/>
    <property type="match status" value="1"/>
</dbReference>
<dbReference type="PROSITE" id="PS50082">
    <property type="entry name" value="WD_REPEATS_2"/>
    <property type="match status" value="1"/>
</dbReference>
<evidence type="ECO:0000313" key="14">
    <source>
        <dbReference type="EMBL" id="CRK90735.1"/>
    </source>
</evidence>
<feature type="domain" description="V-SNARE coiled-coil homology" evidence="13">
    <location>
        <begin position="1268"/>
        <end position="1328"/>
    </location>
</feature>
<dbReference type="SUPFAM" id="SSF50978">
    <property type="entry name" value="WD40 repeat-like"/>
    <property type="match status" value="1"/>
</dbReference>
<keyword evidence="4" id="KW-1003">Cell membrane</keyword>
<dbReference type="PANTHER" id="PTHR10241">
    <property type="entry name" value="LETHAL 2 GIANT LARVAE PROTEIN"/>
    <property type="match status" value="1"/>
</dbReference>
<dbReference type="Pfam" id="PF00400">
    <property type="entry name" value="WD40"/>
    <property type="match status" value="1"/>
</dbReference>
<dbReference type="Proteomes" id="UP000183832">
    <property type="component" value="Unassembled WGS sequence"/>
</dbReference>
<keyword evidence="15" id="KW-1185">Reference proteome</keyword>
<dbReference type="Pfam" id="PF08366">
    <property type="entry name" value="LLGL"/>
    <property type="match status" value="1"/>
</dbReference>
<dbReference type="InterPro" id="IPR013577">
    <property type="entry name" value="LLGL2"/>
</dbReference>
<dbReference type="GO" id="GO:0019905">
    <property type="term" value="F:syntaxin binding"/>
    <property type="evidence" value="ECO:0007669"/>
    <property type="project" value="TreeGrafter"/>
</dbReference>
<dbReference type="GO" id="GO:0045159">
    <property type="term" value="F:myosin II binding"/>
    <property type="evidence" value="ECO:0007669"/>
    <property type="project" value="TreeGrafter"/>
</dbReference>
<dbReference type="Gene3D" id="2.130.10.10">
    <property type="entry name" value="YVTN repeat-like/Quinoprotein amine dehydrogenase"/>
    <property type="match status" value="2"/>
</dbReference>
<comment type="similarity">
    <text evidence="3">Belongs to the WD repeat L(2)GL family.</text>
</comment>
<dbReference type="GO" id="GO:0006893">
    <property type="term" value="P:Golgi to plasma membrane transport"/>
    <property type="evidence" value="ECO:0007669"/>
    <property type="project" value="TreeGrafter"/>
</dbReference>
<dbReference type="FunFam" id="2.130.10.10:FF:000521">
    <property type="entry name" value="syntaxin-binding protein 5-like isoform X1"/>
    <property type="match status" value="1"/>
</dbReference>
<feature type="region of interest" description="Disordered" evidence="12">
    <location>
        <begin position="649"/>
        <end position="700"/>
    </location>
</feature>
<dbReference type="PRINTS" id="PR00962">
    <property type="entry name" value="LETHAL2GIANT"/>
</dbReference>
<protein>
    <submittedName>
        <fullName evidence="14">CLUMA_CG004426, isoform A</fullName>
    </submittedName>
</protein>
<evidence type="ECO:0000256" key="6">
    <source>
        <dbReference type="ARBA" id="ARBA00022490"/>
    </source>
</evidence>